<dbReference type="PhylomeDB" id="Q9N509"/>
<dbReference type="HOGENOM" id="CLU_1679518_0_0_1"/>
<dbReference type="eggNOG" id="ENOG502T3JX">
    <property type="taxonomic scope" value="Eukaryota"/>
</dbReference>
<dbReference type="AlphaFoldDB" id="Q9N509"/>
<keyword evidence="3" id="KW-1185">Reference proteome</keyword>
<evidence type="ECO:0000256" key="1">
    <source>
        <dbReference type="SAM" id="MobiDB-lite"/>
    </source>
</evidence>
<evidence type="ECO:0000313" key="2">
    <source>
        <dbReference type="EMBL" id="CCD66503.1"/>
    </source>
</evidence>
<dbReference type="CTD" id="189796"/>
<reference evidence="2 3" key="1">
    <citation type="journal article" date="1998" name="Science">
        <title>Genome sequence of the nematode C. elegans: a platform for investigating biology.</title>
        <authorList>
            <consortium name="The C. elegans sequencing consortium"/>
            <person name="Sulson J.E."/>
            <person name="Waterston R."/>
        </authorList>
    </citation>
    <scope>NUCLEOTIDE SEQUENCE [LARGE SCALE GENOMIC DNA]</scope>
    <source>
        <strain evidence="2 3">Bristol N2</strain>
    </source>
</reference>
<dbReference type="EMBL" id="BX284606">
    <property type="protein sequence ID" value="CCD66503.1"/>
    <property type="molecule type" value="Genomic_DNA"/>
</dbReference>
<gene>
    <name evidence="2" type="ORF">CELE_Y40C7B.4</name>
    <name evidence="2 4" type="ORF">Y40C7B.4</name>
</gene>
<organism evidence="2 3">
    <name type="scientific">Caenorhabditis elegans</name>
    <dbReference type="NCBI Taxonomy" id="6239"/>
    <lineage>
        <taxon>Eukaryota</taxon>
        <taxon>Metazoa</taxon>
        <taxon>Ecdysozoa</taxon>
        <taxon>Nematoda</taxon>
        <taxon>Chromadorea</taxon>
        <taxon>Rhabditida</taxon>
        <taxon>Rhabditina</taxon>
        <taxon>Rhabditomorpha</taxon>
        <taxon>Rhabditoidea</taxon>
        <taxon>Rhabditidae</taxon>
        <taxon>Peloderinae</taxon>
        <taxon>Caenorhabditis</taxon>
    </lineage>
</organism>
<dbReference type="Proteomes" id="UP000001940">
    <property type="component" value="Chromosome X"/>
</dbReference>
<sequence>MSDVELKYEYPLHVADPENLTIRQQVEVNKRQNEADRIKKMISKRDALIEKLRVLDEDIKNEVARMNARREAYDNEIAIKMRREGANLNIRKRKLIENDNRLDNEADVIGKKSRALEKQNVIVQPSAIATPQPAVTPEFTTPTSDDPSAEFEKLSVHSNGSSN</sequence>
<feature type="region of interest" description="Disordered" evidence="1">
    <location>
        <begin position="125"/>
        <end position="163"/>
    </location>
</feature>
<dbReference type="AGR" id="WB:WBGene00021500"/>
<dbReference type="GeneID" id="189796"/>
<proteinExistence type="predicted"/>
<dbReference type="FunCoup" id="Q9N509">
    <property type="interactions" value="337"/>
</dbReference>
<dbReference type="PaxDb" id="6239-Y40C7B.4"/>
<protein>
    <submittedName>
        <fullName evidence="2">Uncharacterized protein</fullName>
    </submittedName>
</protein>
<name>Q9N509_CAEEL</name>
<dbReference type="SMR" id="Q9N509"/>
<dbReference type="RefSeq" id="NP_510798.1">
    <property type="nucleotide sequence ID" value="NM_078397.1"/>
</dbReference>
<dbReference type="Bgee" id="WBGene00021500">
    <property type="expression patterns" value="Expressed in larva and 2 other cell types or tissues"/>
</dbReference>
<dbReference type="InParanoid" id="Q9N509"/>
<dbReference type="KEGG" id="cel:CELE_Y40C7B.4"/>
<evidence type="ECO:0000313" key="3">
    <source>
        <dbReference type="Proteomes" id="UP000001940"/>
    </source>
</evidence>
<dbReference type="UCSC" id="Y40C7B.4">
    <property type="organism name" value="c. elegans"/>
</dbReference>
<dbReference type="WormBase" id="Y40C7B.4">
    <property type="protein sequence ID" value="CE24263"/>
    <property type="gene ID" value="WBGene00021500"/>
</dbReference>
<accession>Q9N509</accession>
<evidence type="ECO:0000313" key="4">
    <source>
        <dbReference type="WormBase" id="Y40C7B.4"/>
    </source>
</evidence>